<feature type="compositionally biased region" description="Basic and acidic residues" evidence="1">
    <location>
        <begin position="1"/>
        <end position="15"/>
    </location>
</feature>
<evidence type="ECO:0000313" key="2">
    <source>
        <dbReference type="EMBL" id="SPC97291.1"/>
    </source>
</evidence>
<accession>A0A2N9GDG7</accession>
<dbReference type="AlphaFoldDB" id="A0A2N9GDG7"/>
<feature type="compositionally biased region" description="Basic and acidic residues" evidence="1">
    <location>
        <begin position="33"/>
        <end position="52"/>
    </location>
</feature>
<reference evidence="2" key="1">
    <citation type="submission" date="2018-02" db="EMBL/GenBank/DDBJ databases">
        <authorList>
            <person name="Cohen D.B."/>
            <person name="Kent A.D."/>
        </authorList>
    </citation>
    <scope>NUCLEOTIDE SEQUENCE</scope>
</reference>
<evidence type="ECO:0000256" key="1">
    <source>
        <dbReference type="SAM" id="MobiDB-lite"/>
    </source>
</evidence>
<protein>
    <submittedName>
        <fullName evidence="2">Uncharacterized protein</fullName>
    </submittedName>
</protein>
<proteinExistence type="predicted"/>
<feature type="region of interest" description="Disordered" evidence="1">
    <location>
        <begin position="1"/>
        <end position="84"/>
    </location>
</feature>
<feature type="compositionally biased region" description="Gly residues" evidence="1">
    <location>
        <begin position="16"/>
        <end position="32"/>
    </location>
</feature>
<gene>
    <name evidence="2" type="ORF">FSB_LOCUS25173</name>
</gene>
<dbReference type="EMBL" id="OIVN01001757">
    <property type="protein sequence ID" value="SPC97291.1"/>
    <property type="molecule type" value="Genomic_DNA"/>
</dbReference>
<organism evidence="2">
    <name type="scientific">Fagus sylvatica</name>
    <name type="common">Beechnut</name>
    <dbReference type="NCBI Taxonomy" id="28930"/>
    <lineage>
        <taxon>Eukaryota</taxon>
        <taxon>Viridiplantae</taxon>
        <taxon>Streptophyta</taxon>
        <taxon>Embryophyta</taxon>
        <taxon>Tracheophyta</taxon>
        <taxon>Spermatophyta</taxon>
        <taxon>Magnoliopsida</taxon>
        <taxon>eudicotyledons</taxon>
        <taxon>Gunneridae</taxon>
        <taxon>Pentapetalae</taxon>
        <taxon>rosids</taxon>
        <taxon>fabids</taxon>
        <taxon>Fagales</taxon>
        <taxon>Fagaceae</taxon>
        <taxon>Fagus</taxon>
    </lineage>
</organism>
<sequence>MKDRRGRDGKERGTEGGRGFGDLGGKGLGELGSEGRRGEGNVKVEGMERGVDVEVVEGLRGGGGKGIGRESADEAEVGEGFLSQ</sequence>
<name>A0A2N9GDG7_FAGSY</name>